<feature type="region of interest" description="Disordered" evidence="1">
    <location>
        <begin position="28"/>
        <end position="52"/>
    </location>
</feature>
<accession>A0A495ITG1</accession>
<dbReference type="RefSeq" id="WP_157366811.1">
    <property type="nucleotide sequence ID" value="NZ_CBCRXS010000020.1"/>
</dbReference>
<organism evidence="2 3">
    <name type="scientific">Williamsia marianensis</name>
    <dbReference type="NCBI Taxonomy" id="85044"/>
    <lineage>
        <taxon>Bacteria</taxon>
        <taxon>Bacillati</taxon>
        <taxon>Actinomycetota</taxon>
        <taxon>Actinomycetes</taxon>
        <taxon>Mycobacteriales</taxon>
        <taxon>Nocardiaceae</taxon>
        <taxon>Williamsia</taxon>
    </lineage>
</organism>
<gene>
    <name evidence="2" type="ORF">DFJ75_4995</name>
</gene>
<protein>
    <submittedName>
        <fullName evidence="2">Uncharacterized protein</fullName>
    </submittedName>
</protein>
<sequence>MTITTAYADIDGTIIIREGITTHTIRQDGTSQLETDWHLPDGTPSDPFAETS</sequence>
<evidence type="ECO:0000313" key="3">
    <source>
        <dbReference type="Proteomes" id="UP000274762"/>
    </source>
</evidence>
<evidence type="ECO:0000313" key="2">
    <source>
        <dbReference type="EMBL" id="RKR79852.1"/>
    </source>
</evidence>
<name>A0A495ITG1_WILMA</name>
<evidence type="ECO:0000256" key="1">
    <source>
        <dbReference type="SAM" id="MobiDB-lite"/>
    </source>
</evidence>
<dbReference type="AlphaFoldDB" id="A0A495ITG1"/>
<proteinExistence type="predicted"/>
<dbReference type="Proteomes" id="UP000274762">
    <property type="component" value="Unassembled WGS sequence"/>
</dbReference>
<reference evidence="2 3" key="1">
    <citation type="submission" date="2018-10" db="EMBL/GenBank/DDBJ databases">
        <title>Sequencing the genomes of 1000 actinobacteria strains.</title>
        <authorList>
            <person name="Klenk H.-P."/>
        </authorList>
    </citation>
    <scope>NUCLEOTIDE SEQUENCE [LARGE SCALE GENOMIC DNA]</scope>
    <source>
        <strain evidence="2 3">DSM 44343</strain>
    </source>
</reference>
<dbReference type="EMBL" id="RBKV01000002">
    <property type="protein sequence ID" value="RKR79852.1"/>
    <property type="molecule type" value="Genomic_DNA"/>
</dbReference>
<comment type="caution">
    <text evidence="2">The sequence shown here is derived from an EMBL/GenBank/DDBJ whole genome shotgun (WGS) entry which is preliminary data.</text>
</comment>